<evidence type="ECO:0000313" key="1">
    <source>
        <dbReference type="Proteomes" id="UP000050790"/>
    </source>
</evidence>
<reference evidence="2" key="1">
    <citation type="submission" date="2023-11" db="UniProtKB">
        <authorList>
            <consortium name="WormBaseParasite"/>
        </authorList>
    </citation>
    <scope>IDENTIFICATION</scope>
</reference>
<evidence type="ECO:0000313" key="2">
    <source>
        <dbReference type="WBParaSite" id="SMRG1_57530.1"/>
    </source>
</evidence>
<proteinExistence type="predicted"/>
<dbReference type="WBParaSite" id="SMRG1_57530.1">
    <property type="protein sequence ID" value="SMRG1_57530.1"/>
    <property type="gene ID" value="SMRG1_57530"/>
</dbReference>
<sequence length="94" mass="11131">MTMKQGKSVFVSSKFRMLKRTHTMHVGYTGPMNEPSKFIHLACECIWWRPVFDMIPKLNNTQRCIKSEDEYKALITFIITSHTDCRNHKHTNKE</sequence>
<name>A0AA85A0Q7_9TREM</name>
<dbReference type="AlphaFoldDB" id="A0AA85A0Q7"/>
<organism evidence="1 2">
    <name type="scientific">Schistosoma margrebowiei</name>
    <dbReference type="NCBI Taxonomy" id="48269"/>
    <lineage>
        <taxon>Eukaryota</taxon>
        <taxon>Metazoa</taxon>
        <taxon>Spiralia</taxon>
        <taxon>Lophotrochozoa</taxon>
        <taxon>Platyhelminthes</taxon>
        <taxon>Trematoda</taxon>
        <taxon>Digenea</taxon>
        <taxon>Strigeidida</taxon>
        <taxon>Schistosomatoidea</taxon>
        <taxon>Schistosomatidae</taxon>
        <taxon>Schistosoma</taxon>
    </lineage>
</organism>
<accession>A0AA85A0Q7</accession>
<protein>
    <submittedName>
        <fullName evidence="2">Uncharacterized protein</fullName>
    </submittedName>
</protein>
<dbReference type="Proteomes" id="UP000050790">
    <property type="component" value="Unassembled WGS sequence"/>
</dbReference>